<evidence type="ECO:0000313" key="2">
    <source>
        <dbReference type="EMBL" id="GHE60808.1"/>
    </source>
</evidence>
<feature type="compositionally biased region" description="Basic residues" evidence="1">
    <location>
        <begin position="1"/>
        <end position="11"/>
    </location>
</feature>
<evidence type="ECO:0000256" key="1">
    <source>
        <dbReference type="SAM" id="MobiDB-lite"/>
    </source>
</evidence>
<protein>
    <recommendedName>
        <fullName evidence="4">N-acetyltransferase domain-containing protein</fullName>
    </recommendedName>
</protein>
<accession>A0A919DNS3</accession>
<dbReference type="Gene3D" id="3.40.630.30">
    <property type="match status" value="1"/>
</dbReference>
<feature type="compositionally biased region" description="Low complexity" evidence="1">
    <location>
        <begin position="28"/>
        <end position="42"/>
    </location>
</feature>
<organism evidence="2 3">
    <name type="scientific">Streptomyces capitiformicae</name>
    <dbReference type="NCBI Taxonomy" id="2014920"/>
    <lineage>
        <taxon>Bacteria</taxon>
        <taxon>Bacillati</taxon>
        <taxon>Actinomycetota</taxon>
        <taxon>Actinomycetes</taxon>
        <taxon>Kitasatosporales</taxon>
        <taxon>Streptomycetaceae</taxon>
        <taxon>Streptomyces</taxon>
    </lineage>
</organism>
<evidence type="ECO:0000313" key="3">
    <source>
        <dbReference type="Proteomes" id="UP000603227"/>
    </source>
</evidence>
<dbReference type="InterPro" id="IPR016181">
    <property type="entry name" value="Acyl_CoA_acyltransferase"/>
</dbReference>
<keyword evidence="3" id="KW-1185">Reference proteome</keyword>
<gene>
    <name evidence="2" type="ORF">GCM10017771_84020</name>
</gene>
<proteinExistence type="predicted"/>
<name>A0A919DNS3_9ACTN</name>
<reference evidence="2" key="1">
    <citation type="journal article" date="2014" name="Int. J. Syst. Evol. Microbiol.">
        <title>Complete genome sequence of Corynebacterium casei LMG S-19264T (=DSM 44701T), isolated from a smear-ripened cheese.</title>
        <authorList>
            <consortium name="US DOE Joint Genome Institute (JGI-PGF)"/>
            <person name="Walter F."/>
            <person name="Albersmeier A."/>
            <person name="Kalinowski J."/>
            <person name="Ruckert C."/>
        </authorList>
    </citation>
    <scope>NUCLEOTIDE SEQUENCE</scope>
    <source>
        <strain evidence="2">CGMCC 4.7403</strain>
    </source>
</reference>
<dbReference type="EMBL" id="BNAT01000051">
    <property type="protein sequence ID" value="GHE60808.1"/>
    <property type="molecule type" value="Genomic_DNA"/>
</dbReference>
<feature type="compositionally biased region" description="Basic and acidic residues" evidence="1">
    <location>
        <begin position="44"/>
        <end position="53"/>
    </location>
</feature>
<dbReference type="Proteomes" id="UP000603227">
    <property type="component" value="Unassembled WGS sequence"/>
</dbReference>
<sequence>MHSRRTGRKPKYIQYEGVCPARREHAPPRTSAAAAAGAGPLSGRRRECDDRPSPRSSSTPRNPGPDLSTWQGREHLHMDCLFLRADSRGSDLGALLVEAVVAEARDLGLYELHAKEKLRYG</sequence>
<dbReference type="AlphaFoldDB" id="A0A919DNS3"/>
<comment type="caution">
    <text evidence="2">The sequence shown here is derived from an EMBL/GenBank/DDBJ whole genome shotgun (WGS) entry which is preliminary data.</text>
</comment>
<evidence type="ECO:0008006" key="4">
    <source>
        <dbReference type="Google" id="ProtNLM"/>
    </source>
</evidence>
<dbReference type="CDD" id="cd04301">
    <property type="entry name" value="NAT_SF"/>
    <property type="match status" value="1"/>
</dbReference>
<dbReference type="SUPFAM" id="SSF55729">
    <property type="entry name" value="Acyl-CoA N-acyltransferases (Nat)"/>
    <property type="match status" value="1"/>
</dbReference>
<reference evidence="2" key="2">
    <citation type="submission" date="2020-09" db="EMBL/GenBank/DDBJ databases">
        <authorList>
            <person name="Sun Q."/>
            <person name="Zhou Y."/>
        </authorList>
    </citation>
    <scope>NUCLEOTIDE SEQUENCE</scope>
    <source>
        <strain evidence="2">CGMCC 4.7403</strain>
    </source>
</reference>
<feature type="region of interest" description="Disordered" evidence="1">
    <location>
        <begin position="1"/>
        <end position="71"/>
    </location>
</feature>